<evidence type="ECO:0000256" key="4">
    <source>
        <dbReference type="ARBA" id="ARBA00022692"/>
    </source>
</evidence>
<evidence type="ECO:0000256" key="11">
    <source>
        <dbReference type="PIRSR" id="PIRSR602401-1"/>
    </source>
</evidence>
<keyword evidence="13" id="KW-1185">Reference proteome</keyword>
<keyword evidence="5 11" id="KW-0479">Metal-binding</keyword>
<dbReference type="GO" id="GO:0016020">
    <property type="term" value="C:membrane"/>
    <property type="evidence" value="ECO:0007669"/>
    <property type="project" value="UniProtKB-SubCell"/>
</dbReference>
<organism evidence="12 13">
    <name type="scientific">Lupinus luteus</name>
    <name type="common">European yellow lupine</name>
    <dbReference type="NCBI Taxonomy" id="3873"/>
    <lineage>
        <taxon>Eukaryota</taxon>
        <taxon>Viridiplantae</taxon>
        <taxon>Streptophyta</taxon>
        <taxon>Embryophyta</taxon>
        <taxon>Tracheophyta</taxon>
        <taxon>Spermatophyta</taxon>
        <taxon>Magnoliopsida</taxon>
        <taxon>eudicotyledons</taxon>
        <taxon>Gunneridae</taxon>
        <taxon>Pentapetalae</taxon>
        <taxon>rosids</taxon>
        <taxon>fabids</taxon>
        <taxon>Fabales</taxon>
        <taxon>Fabaceae</taxon>
        <taxon>Papilionoideae</taxon>
        <taxon>50 kb inversion clade</taxon>
        <taxon>genistoids sensu lato</taxon>
        <taxon>core genistoids</taxon>
        <taxon>Genisteae</taxon>
        <taxon>Lupinus</taxon>
    </lineage>
</organism>
<dbReference type="GO" id="GO:0005506">
    <property type="term" value="F:iron ion binding"/>
    <property type="evidence" value="ECO:0007669"/>
    <property type="project" value="InterPro"/>
</dbReference>
<evidence type="ECO:0000256" key="5">
    <source>
        <dbReference type="ARBA" id="ARBA00022723"/>
    </source>
</evidence>
<evidence type="ECO:0000256" key="2">
    <source>
        <dbReference type="ARBA" id="ARBA00010617"/>
    </source>
</evidence>
<proteinExistence type="inferred from homology"/>
<protein>
    <recommendedName>
        <fullName evidence="14">Cytochrome P450</fullName>
    </recommendedName>
</protein>
<dbReference type="Pfam" id="PF00067">
    <property type="entry name" value="p450"/>
    <property type="match status" value="1"/>
</dbReference>
<evidence type="ECO:0000256" key="1">
    <source>
        <dbReference type="ARBA" id="ARBA00004167"/>
    </source>
</evidence>
<dbReference type="GO" id="GO:0020037">
    <property type="term" value="F:heme binding"/>
    <property type="evidence" value="ECO:0007669"/>
    <property type="project" value="InterPro"/>
</dbReference>
<comment type="subcellular location">
    <subcellularLocation>
        <location evidence="1">Membrane</location>
        <topology evidence="1">Single-pass membrane protein</topology>
    </subcellularLocation>
</comment>
<dbReference type="PRINTS" id="PR00463">
    <property type="entry name" value="EP450I"/>
</dbReference>
<keyword evidence="9" id="KW-0503">Monooxygenase</keyword>
<dbReference type="SUPFAM" id="SSF48264">
    <property type="entry name" value="Cytochrome P450"/>
    <property type="match status" value="1"/>
</dbReference>
<dbReference type="PRINTS" id="PR00385">
    <property type="entry name" value="P450"/>
</dbReference>
<name>A0AAV1XNF2_LUPLU</name>
<dbReference type="AlphaFoldDB" id="A0AAV1XNF2"/>
<comment type="similarity">
    <text evidence="2">Belongs to the cytochrome P450 family.</text>
</comment>
<evidence type="ECO:0000256" key="3">
    <source>
        <dbReference type="ARBA" id="ARBA00022617"/>
    </source>
</evidence>
<dbReference type="GO" id="GO:0004497">
    <property type="term" value="F:monooxygenase activity"/>
    <property type="evidence" value="ECO:0007669"/>
    <property type="project" value="UniProtKB-KW"/>
</dbReference>
<dbReference type="Gene3D" id="1.10.630.10">
    <property type="entry name" value="Cytochrome P450"/>
    <property type="match status" value="1"/>
</dbReference>
<accession>A0AAV1XNF2</accession>
<reference evidence="12 13" key="1">
    <citation type="submission" date="2024-03" db="EMBL/GenBank/DDBJ databases">
        <authorList>
            <person name="Martinez-Hernandez J."/>
        </authorList>
    </citation>
    <scope>NUCLEOTIDE SEQUENCE [LARGE SCALE GENOMIC DNA]</scope>
</reference>
<evidence type="ECO:0000256" key="6">
    <source>
        <dbReference type="ARBA" id="ARBA00022989"/>
    </source>
</evidence>
<comment type="cofactor">
    <cofactor evidence="11">
        <name>heme</name>
        <dbReference type="ChEBI" id="CHEBI:30413"/>
    </cofactor>
</comment>
<dbReference type="PANTHER" id="PTHR24282">
    <property type="entry name" value="CYTOCHROME P450 FAMILY MEMBER"/>
    <property type="match status" value="1"/>
</dbReference>
<dbReference type="InterPro" id="IPR002401">
    <property type="entry name" value="Cyt_P450_E_grp-I"/>
</dbReference>
<dbReference type="GO" id="GO:0016705">
    <property type="term" value="F:oxidoreductase activity, acting on paired donors, with incorporation or reduction of molecular oxygen"/>
    <property type="evidence" value="ECO:0007669"/>
    <property type="project" value="InterPro"/>
</dbReference>
<dbReference type="Proteomes" id="UP001497480">
    <property type="component" value="Unassembled WGS sequence"/>
</dbReference>
<gene>
    <name evidence="12" type="ORF">LLUT_LOCUS23468</name>
</gene>
<keyword evidence="3 11" id="KW-0349">Heme</keyword>
<keyword evidence="10" id="KW-0472">Membrane</keyword>
<comment type="caution">
    <text evidence="12">The sequence shown here is derived from an EMBL/GenBank/DDBJ whole genome shotgun (WGS) entry which is preliminary data.</text>
</comment>
<keyword evidence="8 11" id="KW-0408">Iron</keyword>
<keyword evidence="4" id="KW-0812">Transmembrane</keyword>
<sequence>MDQLLLIVIFTFLLVLAARVAYSIILLPWLIARHFLQQGIRGPSYHLIKGNTHEIQSMYLEVQSKPMALCHDILQRVTPFYHKWSHMYGKTVLYWHGSKPRLVLSDPDIIKETLLKTGVSFERVDPNPSMKLFYGEGIIMAKGEKWVAHRIIANQAFKMERVKSWIPNIIDSTKRMFCEWEDKNKGIDKFEIEVNKYLHGLSADIISKVAFGSSYKEGKEIFELQEQQYHLASLAIRSVYIPGFRFLPTKKNIERKRLAKKTNELIQVLIQDTNRAEKNSENLLSLSMSSHKYINNERQRLKLNEIIDECKNFYFAGKETAANSLSWALLLLGLNQEWQSKAREEILQVLGPNTTPTSGTLSDLKLVSLIIQETLRLYPITGALVRQASKRIKVGNIDIPAGTVLYLSITSVHHNTDLWGEDALEFNPMRFAEPQNHAAPYFPFGIGPNYCVGQSLAMVEMKLVLALILQRYSFFVSPTYAHGPILVMSVSPQYGMQIVFRRLRK</sequence>
<evidence type="ECO:0000256" key="8">
    <source>
        <dbReference type="ARBA" id="ARBA00023004"/>
    </source>
</evidence>
<dbReference type="EMBL" id="CAXHTB010000016">
    <property type="protein sequence ID" value="CAL0322408.1"/>
    <property type="molecule type" value="Genomic_DNA"/>
</dbReference>
<dbReference type="InterPro" id="IPR036396">
    <property type="entry name" value="Cyt_P450_sf"/>
</dbReference>
<evidence type="ECO:0000313" key="13">
    <source>
        <dbReference type="Proteomes" id="UP001497480"/>
    </source>
</evidence>
<feature type="binding site" description="axial binding residue" evidence="11">
    <location>
        <position position="451"/>
    </location>
    <ligand>
        <name>heme</name>
        <dbReference type="ChEBI" id="CHEBI:30413"/>
    </ligand>
    <ligandPart>
        <name>Fe</name>
        <dbReference type="ChEBI" id="CHEBI:18248"/>
    </ligandPart>
</feature>
<dbReference type="InterPro" id="IPR050665">
    <property type="entry name" value="Cytochrome_P450_Monooxygen"/>
</dbReference>
<keyword evidence="6" id="KW-1133">Transmembrane helix</keyword>
<evidence type="ECO:0000256" key="9">
    <source>
        <dbReference type="ARBA" id="ARBA00023033"/>
    </source>
</evidence>
<evidence type="ECO:0008006" key="14">
    <source>
        <dbReference type="Google" id="ProtNLM"/>
    </source>
</evidence>
<evidence type="ECO:0000313" key="12">
    <source>
        <dbReference type="EMBL" id="CAL0322408.1"/>
    </source>
</evidence>
<dbReference type="PANTHER" id="PTHR24282:SF112">
    <property type="entry name" value="CYTOCHROME P450 FAMILY 709 PROTEIN"/>
    <property type="match status" value="1"/>
</dbReference>
<evidence type="ECO:0000256" key="10">
    <source>
        <dbReference type="ARBA" id="ARBA00023136"/>
    </source>
</evidence>
<keyword evidence="7" id="KW-0560">Oxidoreductase</keyword>
<dbReference type="InterPro" id="IPR001128">
    <property type="entry name" value="Cyt_P450"/>
</dbReference>
<evidence type="ECO:0000256" key="7">
    <source>
        <dbReference type="ARBA" id="ARBA00023002"/>
    </source>
</evidence>